<name>A0A5M5BZJ6_BACOV</name>
<protein>
    <submittedName>
        <fullName evidence="4">DUF1735 domain-containing protein</fullName>
    </submittedName>
</protein>
<dbReference type="GO" id="GO:0005975">
    <property type="term" value="P:carbohydrate metabolic process"/>
    <property type="evidence" value="ECO:0007669"/>
    <property type="project" value="UniProtKB-ARBA"/>
</dbReference>
<reference evidence="4 5" key="1">
    <citation type="journal article" date="2019" name="Nat. Med.">
        <title>A library of human gut bacterial isolates paired with longitudinal multiomics data enables mechanistic microbiome research.</title>
        <authorList>
            <person name="Poyet M."/>
            <person name="Groussin M."/>
            <person name="Gibbons S.M."/>
            <person name="Avila-Pacheco J."/>
            <person name="Jiang X."/>
            <person name="Kearney S.M."/>
            <person name="Perrotta A.R."/>
            <person name="Berdy B."/>
            <person name="Zhao S."/>
            <person name="Lieberman T.D."/>
            <person name="Swanson P.K."/>
            <person name="Smith M."/>
            <person name="Roesemann S."/>
            <person name="Alexander J.E."/>
            <person name="Rich S.A."/>
            <person name="Livny J."/>
            <person name="Vlamakis H."/>
            <person name="Clish C."/>
            <person name="Bullock K."/>
            <person name="Deik A."/>
            <person name="Scott J."/>
            <person name="Pierce K.A."/>
            <person name="Xavier R.J."/>
            <person name="Alm E.J."/>
        </authorList>
    </citation>
    <scope>NUCLEOTIDE SEQUENCE [LARGE SCALE GENOMIC DNA]</scope>
    <source>
        <strain evidence="4 5">BIOML-A163</strain>
    </source>
</reference>
<dbReference type="InterPro" id="IPR006558">
    <property type="entry name" value="LamG-like"/>
</dbReference>
<comment type="caution">
    <text evidence="4">The sequence shown here is derived from an EMBL/GenBank/DDBJ whole genome shotgun (WGS) entry which is preliminary data.</text>
</comment>
<evidence type="ECO:0000256" key="1">
    <source>
        <dbReference type="ARBA" id="ARBA00022729"/>
    </source>
</evidence>
<dbReference type="AlphaFoldDB" id="A0A5M5BZJ6"/>
<dbReference type="Pfam" id="PF13385">
    <property type="entry name" value="Laminin_G_3"/>
    <property type="match status" value="1"/>
</dbReference>
<dbReference type="SMART" id="SM00560">
    <property type="entry name" value="LamGL"/>
    <property type="match status" value="1"/>
</dbReference>
<evidence type="ECO:0000256" key="2">
    <source>
        <dbReference type="ARBA" id="ARBA00023157"/>
    </source>
</evidence>
<dbReference type="EMBL" id="VWLE01000264">
    <property type="protein sequence ID" value="KAA3948001.1"/>
    <property type="molecule type" value="Genomic_DNA"/>
</dbReference>
<sequence>MKINHFCSITLICITTLIVMSCKDGDEDKQHYDNKAFISASNFVEELLIQKDAAEISRNITVSLAKPEGKEVKVSFATAPALLETYRLAYYDPEAIILPEDNYKIEEPVAAIAPGSVTSNPVTVKFININSLDDDMRYVLPVTVSSIEGIGLLASAKTVYYIFKGASLINVAAGLANNRAWPEWTNGKPVKDMSTFTLEALVYGNQFKNQISTIMGIEGKFLVRVGDAGLASNQIQIATDKTTNLTSGDLKLQSKQWYHIAVTFDKGAVSVYINGVQKLTGTAGSTSVDFSVEHSDEAEDKPRCFWIGYSYDNNRYLDGMISEVRIWNKALTEEEINSTDHFYTVEPDSEGLVAYWKFNEGAGTIIKDYTVHGNDLTAEKELKWTQVALPEKKK</sequence>
<keyword evidence="1" id="KW-0732">Signal</keyword>
<accession>A0A5M5BZJ6</accession>
<feature type="domain" description="LamG-like jellyroll fold" evidence="3">
    <location>
        <begin position="194"/>
        <end position="334"/>
    </location>
</feature>
<proteinExistence type="predicted"/>
<dbReference type="Proteomes" id="UP000323717">
    <property type="component" value="Unassembled WGS sequence"/>
</dbReference>
<dbReference type="Gene3D" id="2.60.120.200">
    <property type="match status" value="1"/>
</dbReference>
<dbReference type="InterPro" id="IPR013728">
    <property type="entry name" value="BT_3987-like_N"/>
</dbReference>
<keyword evidence="2" id="KW-1015">Disulfide bond</keyword>
<organism evidence="4 5">
    <name type="scientific">Bacteroides ovatus</name>
    <dbReference type="NCBI Taxonomy" id="28116"/>
    <lineage>
        <taxon>Bacteria</taxon>
        <taxon>Pseudomonadati</taxon>
        <taxon>Bacteroidota</taxon>
        <taxon>Bacteroidia</taxon>
        <taxon>Bacteroidales</taxon>
        <taxon>Bacteroidaceae</taxon>
        <taxon>Bacteroides</taxon>
    </lineage>
</organism>
<evidence type="ECO:0000313" key="5">
    <source>
        <dbReference type="Proteomes" id="UP000323717"/>
    </source>
</evidence>
<dbReference type="SUPFAM" id="SSF49899">
    <property type="entry name" value="Concanavalin A-like lectins/glucanases"/>
    <property type="match status" value="1"/>
</dbReference>
<gene>
    <name evidence="4" type="ORF">F3D71_17110</name>
</gene>
<evidence type="ECO:0000259" key="3">
    <source>
        <dbReference type="SMART" id="SM00560"/>
    </source>
</evidence>
<dbReference type="PROSITE" id="PS51257">
    <property type="entry name" value="PROKAR_LIPOPROTEIN"/>
    <property type="match status" value="1"/>
</dbReference>
<dbReference type="Pfam" id="PF08522">
    <property type="entry name" value="BT_3987-like_N"/>
    <property type="match status" value="1"/>
</dbReference>
<dbReference type="RefSeq" id="WP_032849659.1">
    <property type="nucleotide sequence ID" value="NZ_JADNAE010000023.1"/>
</dbReference>
<dbReference type="GO" id="GO:0004553">
    <property type="term" value="F:hydrolase activity, hydrolyzing O-glycosyl compounds"/>
    <property type="evidence" value="ECO:0007669"/>
    <property type="project" value="UniProtKB-ARBA"/>
</dbReference>
<evidence type="ECO:0000313" key="4">
    <source>
        <dbReference type="EMBL" id="KAA3948001.1"/>
    </source>
</evidence>
<dbReference type="InterPro" id="IPR013320">
    <property type="entry name" value="ConA-like_dom_sf"/>
</dbReference>
<dbReference type="Gene3D" id="2.60.40.1740">
    <property type="entry name" value="hypothetical protein (bacova_03559)"/>
    <property type="match status" value="1"/>
</dbReference>